<dbReference type="Proteomes" id="UP000007266">
    <property type="component" value="Linkage group 7"/>
</dbReference>
<evidence type="ECO:0000256" key="1">
    <source>
        <dbReference type="SAM" id="MobiDB-lite"/>
    </source>
</evidence>
<reference evidence="2 3" key="1">
    <citation type="journal article" date="2008" name="Nature">
        <title>The genome of the model beetle and pest Tribolium castaneum.</title>
        <authorList>
            <consortium name="Tribolium Genome Sequencing Consortium"/>
            <person name="Richards S."/>
            <person name="Gibbs R.A."/>
            <person name="Weinstock G.M."/>
            <person name="Brown S.J."/>
            <person name="Denell R."/>
            <person name="Beeman R.W."/>
            <person name="Gibbs R."/>
            <person name="Beeman R.W."/>
            <person name="Brown S.J."/>
            <person name="Bucher G."/>
            <person name="Friedrich M."/>
            <person name="Grimmelikhuijzen C.J."/>
            <person name="Klingler M."/>
            <person name="Lorenzen M."/>
            <person name="Richards S."/>
            <person name="Roth S."/>
            <person name="Schroder R."/>
            <person name="Tautz D."/>
            <person name="Zdobnov E.M."/>
            <person name="Muzny D."/>
            <person name="Gibbs R.A."/>
            <person name="Weinstock G.M."/>
            <person name="Attaway T."/>
            <person name="Bell S."/>
            <person name="Buhay C.J."/>
            <person name="Chandrabose M.N."/>
            <person name="Chavez D."/>
            <person name="Clerk-Blankenburg K.P."/>
            <person name="Cree A."/>
            <person name="Dao M."/>
            <person name="Davis C."/>
            <person name="Chacko J."/>
            <person name="Dinh H."/>
            <person name="Dugan-Rocha S."/>
            <person name="Fowler G."/>
            <person name="Garner T.T."/>
            <person name="Garnes J."/>
            <person name="Gnirke A."/>
            <person name="Hawes A."/>
            <person name="Hernandez J."/>
            <person name="Hines S."/>
            <person name="Holder M."/>
            <person name="Hume J."/>
            <person name="Jhangiani S.N."/>
            <person name="Joshi V."/>
            <person name="Khan Z.M."/>
            <person name="Jackson L."/>
            <person name="Kovar C."/>
            <person name="Kowis A."/>
            <person name="Lee S."/>
            <person name="Lewis L.R."/>
            <person name="Margolis J."/>
            <person name="Morgan M."/>
            <person name="Nazareth L.V."/>
            <person name="Nguyen N."/>
            <person name="Okwuonu G."/>
            <person name="Parker D."/>
            <person name="Richards S."/>
            <person name="Ruiz S.J."/>
            <person name="Santibanez J."/>
            <person name="Savard J."/>
            <person name="Scherer S.E."/>
            <person name="Schneider B."/>
            <person name="Sodergren E."/>
            <person name="Tautz D."/>
            <person name="Vattahil S."/>
            <person name="Villasana D."/>
            <person name="White C.S."/>
            <person name="Wright R."/>
            <person name="Park Y."/>
            <person name="Beeman R.W."/>
            <person name="Lord J."/>
            <person name="Oppert B."/>
            <person name="Lorenzen M."/>
            <person name="Brown S."/>
            <person name="Wang L."/>
            <person name="Savard J."/>
            <person name="Tautz D."/>
            <person name="Richards S."/>
            <person name="Weinstock G."/>
            <person name="Gibbs R.A."/>
            <person name="Liu Y."/>
            <person name="Worley K."/>
            <person name="Weinstock G."/>
            <person name="Elsik C.G."/>
            <person name="Reese J.T."/>
            <person name="Elhaik E."/>
            <person name="Landan G."/>
            <person name="Graur D."/>
            <person name="Arensburger P."/>
            <person name="Atkinson P."/>
            <person name="Beeman R.W."/>
            <person name="Beidler J."/>
            <person name="Brown S.J."/>
            <person name="Demuth J.P."/>
            <person name="Drury D.W."/>
            <person name="Du Y.Z."/>
            <person name="Fujiwara H."/>
            <person name="Lorenzen M."/>
            <person name="Maselli V."/>
            <person name="Osanai M."/>
            <person name="Park Y."/>
            <person name="Robertson H.M."/>
            <person name="Tu Z."/>
            <person name="Wang J.J."/>
            <person name="Wang S."/>
            <person name="Richards S."/>
            <person name="Song H."/>
            <person name="Zhang L."/>
            <person name="Sodergren E."/>
            <person name="Werner D."/>
            <person name="Stanke M."/>
            <person name="Morgenstern B."/>
            <person name="Solovyev V."/>
            <person name="Kosarev P."/>
            <person name="Brown G."/>
            <person name="Chen H.C."/>
            <person name="Ermolaeva O."/>
            <person name="Hlavina W."/>
            <person name="Kapustin Y."/>
            <person name="Kiryutin B."/>
            <person name="Kitts P."/>
            <person name="Maglott D."/>
            <person name="Pruitt K."/>
            <person name="Sapojnikov V."/>
            <person name="Souvorov A."/>
            <person name="Mackey A.J."/>
            <person name="Waterhouse R.M."/>
            <person name="Wyder S."/>
            <person name="Zdobnov E.M."/>
            <person name="Zdobnov E.M."/>
            <person name="Wyder S."/>
            <person name="Kriventseva E.V."/>
            <person name="Kadowaki T."/>
            <person name="Bork P."/>
            <person name="Aranda M."/>
            <person name="Bao R."/>
            <person name="Beermann A."/>
            <person name="Berns N."/>
            <person name="Bolognesi R."/>
            <person name="Bonneton F."/>
            <person name="Bopp D."/>
            <person name="Brown S.J."/>
            <person name="Bucher G."/>
            <person name="Butts T."/>
            <person name="Chaumot A."/>
            <person name="Denell R.E."/>
            <person name="Ferrier D.E."/>
            <person name="Friedrich M."/>
            <person name="Gordon C.M."/>
            <person name="Jindra M."/>
            <person name="Klingler M."/>
            <person name="Lan Q."/>
            <person name="Lattorff H.M."/>
            <person name="Laudet V."/>
            <person name="von Levetsow C."/>
            <person name="Liu Z."/>
            <person name="Lutz R."/>
            <person name="Lynch J.A."/>
            <person name="da Fonseca R.N."/>
            <person name="Posnien N."/>
            <person name="Reuter R."/>
            <person name="Roth S."/>
            <person name="Savard J."/>
            <person name="Schinko J.B."/>
            <person name="Schmitt C."/>
            <person name="Schoppmeier M."/>
            <person name="Schroder R."/>
            <person name="Shippy T.D."/>
            <person name="Simonnet F."/>
            <person name="Marques-Souza H."/>
            <person name="Tautz D."/>
            <person name="Tomoyasu Y."/>
            <person name="Trauner J."/>
            <person name="Van der Zee M."/>
            <person name="Vervoort M."/>
            <person name="Wittkopp N."/>
            <person name="Wimmer E.A."/>
            <person name="Yang X."/>
            <person name="Jones A.K."/>
            <person name="Sattelle D.B."/>
            <person name="Ebert P.R."/>
            <person name="Nelson D."/>
            <person name="Scott J.G."/>
            <person name="Beeman R.W."/>
            <person name="Muthukrishnan S."/>
            <person name="Kramer K.J."/>
            <person name="Arakane Y."/>
            <person name="Beeman R.W."/>
            <person name="Zhu Q."/>
            <person name="Hogenkamp D."/>
            <person name="Dixit R."/>
            <person name="Oppert B."/>
            <person name="Jiang H."/>
            <person name="Zou Z."/>
            <person name="Marshall J."/>
            <person name="Elpidina E."/>
            <person name="Vinokurov K."/>
            <person name="Oppert C."/>
            <person name="Zou Z."/>
            <person name="Evans J."/>
            <person name="Lu Z."/>
            <person name="Zhao P."/>
            <person name="Sumathipala N."/>
            <person name="Altincicek B."/>
            <person name="Vilcinskas A."/>
            <person name="Williams M."/>
            <person name="Hultmark D."/>
            <person name="Hetru C."/>
            <person name="Jiang H."/>
            <person name="Grimmelikhuijzen C.J."/>
            <person name="Hauser F."/>
            <person name="Cazzamali G."/>
            <person name="Williamson M."/>
            <person name="Park Y."/>
            <person name="Li B."/>
            <person name="Tanaka Y."/>
            <person name="Predel R."/>
            <person name="Neupert S."/>
            <person name="Schachtner J."/>
            <person name="Verleyen P."/>
            <person name="Raible F."/>
            <person name="Bork P."/>
            <person name="Friedrich M."/>
            <person name="Walden K.K."/>
            <person name="Robertson H.M."/>
            <person name="Angeli S."/>
            <person name="Foret S."/>
            <person name="Bucher G."/>
            <person name="Schuetz S."/>
            <person name="Maleszka R."/>
            <person name="Wimmer E.A."/>
            <person name="Beeman R.W."/>
            <person name="Lorenzen M."/>
            <person name="Tomoyasu Y."/>
            <person name="Miller S.C."/>
            <person name="Grossmann D."/>
            <person name="Bucher G."/>
        </authorList>
    </citation>
    <scope>NUCLEOTIDE SEQUENCE [LARGE SCALE GENOMIC DNA]</scope>
    <source>
        <strain evidence="2 3">Georgia GA2</strain>
    </source>
</reference>
<sequence>MAVFWAGVLFSWREMKFREVVCEVDEIDGHPDCDRTHGGPSAAAHKQLRGGETRPERPIIRRKAVKCCTSKKKINGLCCHQSLALTKFGPFGQRRS</sequence>
<gene>
    <name evidence="2" type="primary">GLEAN_09762</name>
    <name evidence="2" type="ORF">TcasGA2_TC009762</name>
</gene>
<keyword evidence="3" id="KW-1185">Reference proteome</keyword>
<name>D6WPJ9_TRICA</name>
<dbReference type="EMBL" id="KQ971354">
    <property type="protein sequence ID" value="EFA06820.1"/>
    <property type="molecule type" value="Genomic_DNA"/>
</dbReference>
<dbReference type="InParanoid" id="D6WPJ9"/>
<feature type="region of interest" description="Disordered" evidence="1">
    <location>
        <begin position="33"/>
        <end position="54"/>
    </location>
</feature>
<reference evidence="2 3" key="2">
    <citation type="journal article" date="2010" name="Nucleic Acids Res.">
        <title>BeetleBase in 2010: revisions to provide comprehensive genomic information for Tribolium castaneum.</title>
        <authorList>
            <person name="Kim H.S."/>
            <person name="Murphy T."/>
            <person name="Xia J."/>
            <person name="Caragea D."/>
            <person name="Park Y."/>
            <person name="Beeman R.W."/>
            <person name="Lorenzen M.D."/>
            <person name="Butcher S."/>
            <person name="Manak J.R."/>
            <person name="Brown S.J."/>
        </authorList>
    </citation>
    <scope>GENOME REANNOTATION</scope>
    <source>
        <strain evidence="2 3">Georgia GA2</strain>
    </source>
</reference>
<proteinExistence type="predicted"/>
<accession>D6WPJ9</accession>
<dbReference type="AlphaFoldDB" id="D6WPJ9"/>
<evidence type="ECO:0000313" key="2">
    <source>
        <dbReference type="EMBL" id="EFA06820.1"/>
    </source>
</evidence>
<organism evidence="2 3">
    <name type="scientific">Tribolium castaneum</name>
    <name type="common">Red flour beetle</name>
    <dbReference type="NCBI Taxonomy" id="7070"/>
    <lineage>
        <taxon>Eukaryota</taxon>
        <taxon>Metazoa</taxon>
        <taxon>Ecdysozoa</taxon>
        <taxon>Arthropoda</taxon>
        <taxon>Hexapoda</taxon>
        <taxon>Insecta</taxon>
        <taxon>Pterygota</taxon>
        <taxon>Neoptera</taxon>
        <taxon>Endopterygota</taxon>
        <taxon>Coleoptera</taxon>
        <taxon>Polyphaga</taxon>
        <taxon>Cucujiformia</taxon>
        <taxon>Tenebrionidae</taxon>
        <taxon>Tenebrionidae incertae sedis</taxon>
        <taxon>Tribolium</taxon>
    </lineage>
</organism>
<evidence type="ECO:0000313" key="3">
    <source>
        <dbReference type="Proteomes" id="UP000007266"/>
    </source>
</evidence>
<dbReference type="HOGENOM" id="CLU_2362449_0_0_1"/>
<protein>
    <submittedName>
        <fullName evidence="2">Uncharacterized protein</fullName>
    </submittedName>
</protein>